<comment type="caution">
    <text evidence="2">The sequence shown here is derived from an EMBL/GenBank/DDBJ whole genome shotgun (WGS) entry which is preliminary data.</text>
</comment>
<dbReference type="HOGENOM" id="CLU_2070823_0_0_10"/>
<evidence type="ECO:0000313" key="3">
    <source>
        <dbReference type="Proteomes" id="UP000033035"/>
    </source>
</evidence>
<dbReference type="InterPro" id="IPR024530">
    <property type="entry name" value="QSregVF_b"/>
</dbReference>
<dbReference type="Pfam" id="PF12843">
    <property type="entry name" value="QSregVF_b"/>
    <property type="match status" value="1"/>
</dbReference>
<name>A0A0F5JBQ9_9BACT</name>
<dbReference type="RefSeq" id="WP_028729669.1">
    <property type="nucleotide sequence ID" value="NZ_KE386764.1"/>
</dbReference>
<reference evidence="2 3" key="1">
    <citation type="submission" date="2013-04" db="EMBL/GenBank/DDBJ databases">
        <title>The Genome Sequence of Parabacteroides gordonii DSM 23371.</title>
        <authorList>
            <consortium name="The Broad Institute Genomics Platform"/>
            <person name="Earl A."/>
            <person name="Ward D."/>
            <person name="Feldgarden M."/>
            <person name="Gevers D."/>
            <person name="Martens E."/>
            <person name="Sakamoto M."/>
            <person name="Benno Y."/>
            <person name="Suzuki N."/>
            <person name="Matsunaga N."/>
            <person name="Koshihara K."/>
            <person name="Seki M."/>
            <person name="Komiya H."/>
            <person name="Walker B."/>
            <person name="Young S."/>
            <person name="Zeng Q."/>
            <person name="Gargeya S."/>
            <person name="Fitzgerald M."/>
            <person name="Haas B."/>
            <person name="Abouelleil A."/>
            <person name="Allen A.W."/>
            <person name="Alvarado L."/>
            <person name="Arachchi H.M."/>
            <person name="Berlin A.M."/>
            <person name="Chapman S.B."/>
            <person name="Gainer-Dewar J."/>
            <person name="Goldberg J."/>
            <person name="Griggs A."/>
            <person name="Gujja S."/>
            <person name="Hansen M."/>
            <person name="Howarth C."/>
            <person name="Imamovic A."/>
            <person name="Ireland A."/>
            <person name="Larimer J."/>
            <person name="McCowan C."/>
            <person name="Murphy C."/>
            <person name="Pearson M."/>
            <person name="Poon T.W."/>
            <person name="Priest M."/>
            <person name="Roberts A."/>
            <person name="Saif S."/>
            <person name="Shea T."/>
            <person name="Sisk P."/>
            <person name="Sykes S."/>
            <person name="Wortman J."/>
            <person name="Nusbaum C."/>
            <person name="Birren B."/>
        </authorList>
    </citation>
    <scope>NUCLEOTIDE SEQUENCE [LARGE SCALE GENOMIC DNA]</scope>
    <source>
        <strain evidence="2 3">MS-1</strain>
    </source>
</reference>
<dbReference type="Proteomes" id="UP000033035">
    <property type="component" value="Unassembled WGS sequence"/>
</dbReference>
<protein>
    <submittedName>
        <fullName evidence="2">Uncharacterized protein</fullName>
    </submittedName>
</protein>
<accession>A0A0F5JBQ9</accession>
<keyword evidence="3" id="KW-1185">Reference proteome</keyword>
<gene>
    <name evidence="2" type="ORF">HMPREF1536_02775</name>
</gene>
<feature type="coiled-coil region" evidence="1">
    <location>
        <begin position="86"/>
        <end position="113"/>
    </location>
</feature>
<proteinExistence type="predicted"/>
<dbReference type="EMBL" id="AQHW01000015">
    <property type="protein sequence ID" value="KKB55311.1"/>
    <property type="molecule type" value="Genomic_DNA"/>
</dbReference>
<sequence>MKYVPVFGRNIDSYIQKRLNNKTHLICTFDREDGLKLYILAIEINMRLEDNSLMPWGKYKGEKMANVPATYLMWLYNNEKCNAEVQAYIEDNMDALKEEIRQLGDKKDETKRYSKPIG</sequence>
<keyword evidence="1" id="KW-0175">Coiled coil</keyword>
<organism evidence="2 3">
    <name type="scientific">Parabacteroides gordonii MS-1 = DSM 23371</name>
    <dbReference type="NCBI Taxonomy" id="1203610"/>
    <lineage>
        <taxon>Bacteria</taxon>
        <taxon>Pseudomonadati</taxon>
        <taxon>Bacteroidota</taxon>
        <taxon>Bacteroidia</taxon>
        <taxon>Bacteroidales</taxon>
        <taxon>Tannerellaceae</taxon>
        <taxon>Parabacteroides</taxon>
    </lineage>
</organism>
<evidence type="ECO:0000313" key="2">
    <source>
        <dbReference type="EMBL" id="KKB55311.1"/>
    </source>
</evidence>
<evidence type="ECO:0000256" key="1">
    <source>
        <dbReference type="SAM" id="Coils"/>
    </source>
</evidence>
<dbReference type="PATRIC" id="fig|1203610.3.peg.2842"/>
<dbReference type="AlphaFoldDB" id="A0A0F5JBQ9"/>
<dbReference type="STRING" id="1203610.HMPREF1536_02775"/>